<comment type="caution">
    <text evidence="2">The sequence shown here is derived from an EMBL/GenBank/DDBJ whole genome shotgun (WGS) entry which is preliminary data.</text>
</comment>
<dbReference type="Pfam" id="PF07883">
    <property type="entry name" value="Cupin_2"/>
    <property type="match status" value="1"/>
</dbReference>
<proteinExistence type="predicted"/>
<dbReference type="InterPro" id="IPR013096">
    <property type="entry name" value="Cupin_2"/>
</dbReference>
<organism evidence="2 3">
    <name type="scientific">candidate division WS6 bacterium OLB20</name>
    <dbReference type="NCBI Taxonomy" id="1617426"/>
    <lineage>
        <taxon>Bacteria</taxon>
        <taxon>Candidatus Dojkabacteria</taxon>
    </lineage>
</organism>
<dbReference type="SUPFAM" id="SSF51182">
    <property type="entry name" value="RmlC-like cupins"/>
    <property type="match status" value="1"/>
</dbReference>
<sequence>MKHYPSSNHKQIDSDFCGRLTEVLNVPEQEISIAVLVDVSHTKAHYHQLSLEYYWLEEGELTVRVEDDEVTMKAGDILAIMPGEAHEIVKASKKNRLIAISSPRYTPEDEYEA</sequence>
<dbReference type="InterPro" id="IPR011051">
    <property type="entry name" value="RmlC_Cupin_sf"/>
</dbReference>
<evidence type="ECO:0000259" key="1">
    <source>
        <dbReference type="Pfam" id="PF07883"/>
    </source>
</evidence>
<gene>
    <name evidence="2" type="ORF">TR69_WS6001000713</name>
</gene>
<feature type="domain" description="Cupin type-2" evidence="1">
    <location>
        <begin position="42"/>
        <end position="94"/>
    </location>
</feature>
<dbReference type="Proteomes" id="UP000070457">
    <property type="component" value="Unassembled WGS sequence"/>
</dbReference>
<dbReference type="EMBL" id="JYNZ01000003">
    <property type="protein sequence ID" value="KXK26700.1"/>
    <property type="molecule type" value="Genomic_DNA"/>
</dbReference>
<evidence type="ECO:0000313" key="2">
    <source>
        <dbReference type="EMBL" id="KXK26700.1"/>
    </source>
</evidence>
<dbReference type="Gene3D" id="2.60.120.10">
    <property type="entry name" value="Jelly Rolls"/>
    <property type="match status" value="1"/>
</dbReference>
<protein>
    <submittedName>
        <fullName evidence="2">Cupin domain protein</fullName>
    </submittedName>
</protein>
<reference evidence="2 3" key="1">
    <citation type="submission" date="2015-02" db="EMBL/GenBank/DDBJ databases">
        <title>Improved understanding of the partial-nitritation anammox process through 23 genomes representing the majority of the microbial community.</title>
        <authorList>
            <person name="Speth D.R."/>
            <person name="In T Zandt M."/>
            <person name="Guerrero Cruz S."/>
            <person name="Jetten M.S."/>
            <person name="Dutilh B.E."/>
        </authorList>
    </citation>
    <scope>NUCLEOTIDE SEQUENCE [LARGE SCALE GENOMIC DNA]</scope>
    <source>
        <strain evidence="2">OLB20</strain>
    </source>
</reference>
<evidence type="ECO:0000313" key="3">
    <source>
        <dbReference type="Proteomes" id="UP000070457"/>
    </source>
</evidence>
<name>A0A136LYF8_9BACT</name>
<dbReference type="STRING" id="1617426.TR69_WS6001000713"/>
<dbReference type="InterPro" id="IPR014710">
    <property type="entry name" value="RmlC-like_jellyroll"/>
</dbReference>
<accession>A0A136LYF8</accession>
<dbReference type="AlphaFoldDB" id="A0A136LYF8"/>